<evidence type="ECO:0000313" key="1">
    <source>
        <dbReference type="EMBL" id="SIS02103.1"/>
    </source>
</evidence>
<gene>
    <name evidence="1" type="ORF">SAMN05421833_12342</name>
</gene>
<organism evidence="1 2">
    <name type="scientific">Microbispora rosea</name>
    <dbReference type="NCBI Taxonomy" id="58117"/>
    <lineage>
        <taxon>Bacteria</taxon>
        <taxon>Bacillati</taxon>
        <taxon>Actinomycetota</taxon>
        <taxon>Actinomycetes</taxon>
        <taxon>Streptosporangiales</taxon>
        <taxon>Streptosporangiaceae</taxon>
        <taxon>Microbispora</taxon>
    </lineage>
</organism>
<evidence type="ECO:0008006" key="3">
    <source>
        <dbReference type="Google" id="ProtNLM"/>
    </source>
</evidence>
<dbReference type="Gene3D" id="1.10.600.10">
    <property type="entry name" value="Farnesyl Diphosphate Synthase"/>
    <property type="match status" value="1"/>
</dbReference>
<dbReference type="OrthoDB" id="3398195at2"/>
<dbReference type="AlphaFoldDB" id="A0A1N7FP47"/>
<reference evidence="2" key="1">
    <citation type="submission" date="2017-01" db="EMBL/GenBank/DDBJ databases">
        <authorList>
            <person name="Varghese N."/>
            <person name="Submissions S."/>
        </authorList>
    </citation>
    <scope>NUCLEOTIDE SEQUENCE [LARGE SCALE GENOMIC DNA]</scope>
    <source>
        <strain evidence="2">ATCC 12950</strain>
    </source>
</reference>
<dbReference type="RefSeq" id="WP_076439412.1">
    <property type="nucleotide sequence ID" value="NZ_FTNI01000023.1"/>
</dbReference>
<accession>A0A1N7FP47</accession>
<evidence type="ECO:0000313" key="2">
    <source>
        <dbReference type="Proteomes" id="UP000186096"/>
    </source>
</evidence>
<dbReference type="Pfam" id="PF19086">
    <property type="entry name" value="Terpene_syn_C_2"/>
    <property type="match status" value="1"/>
</dbReference>
<dbReference type="STRING" id="58117.SAMN05421833_12342"/>
<dbReference type="EMBL" id="FTNI01000023">
    <property type="protein sequence ID" value="SIS02103.1"/>
    <property type="molecule type" value="Genomic_DNA"/>
</dbReference>
<name>A0A1N7FP47_9ACTN</name>
<sequence>MTLARSREAAHLTAAAASGRTSALAARCQRDLQECARNFPELFAAGPFDATLFATVSLANAFGSPWATAKQLRIANRTSLWIFAVDWLIDHEATSQEEIDEIVRGCLAVAYAREPVSHTPLTRFLAAIRDDLAASPLFPSLHTAWRAELERMLGAMAREWQWKQGGEAALPTFEEYLGNADNFGSTLVNVGHWIHSGDPLLIPHLDELLRASGVVQQVLRLLNDLATYERDVGWGDLNALMLGVSRDEVLARVAALTGECRAALEPLRSIRPDESAYLERQIGYSTGFYGLADYWGEL</sequence>
<dbReference type="Proteomes" id="UP000186096">
    <property type="component" value="Unassembled WGS sequence"/>
</dbReference>
<dbReference type="SUPFAM" id="SSF48576">
    <property type="entry name" value="Terpenoid synthases"/>
    <property type="match status" value="1"/>
</dbReference>
<protein>
    <recommendedName>
        <fullName evidence="3">Terpene synthase family, metal binding domain</fullName>
    </recommendedName>
</protein>
<proteinExistence type="predicted"/>
<keyword evidence="2" id="KW-1185">Reference proteome</keyword>
<dbReference type="InterPro" id="IPR008949">
    <property type="entry name" value="Isoprenoid_synthase_dom_sf"/>
</dbReference>